<reference evidence="3 4" key="1">
    <citation type="submission" date="2022-01" db="EMBL/GenBank/DDBJ databases">
        <title>Octadecabacter sp. nov., isolated from a marine alga.</title>
        <authorList>
            <person name="Jin M.S."/>
            <person name="Kim H.M."/>
            <person name="Han D.M."/>
            <person name="Jung J.J."/>
            <person name="Jeon C.O."/>
        </authorList>
    </citation>
    <scope>NUCLEOTIDE SEQUENCE [LARGE SCALE GENOMIC DNA]</scope>
    <source>
        <strain evidence="3 4">G9-8</strain>
    </source>
</reference>
<organism evidence="3 4">
    <name type="scientific">Octadecabacter dasysiphoniae</name>
    <dbReference type="NCBI Taxonomy" id="2909341"/>
    <lineage>
        <taxon>Bacteria</taxon>
        <taxon>Pseudomonadati</taxon>
        <taxon>Pseudomonadota</taxon>
        <taxon>Alphaproteobacteria</taxon>
        <taxon>Rhodobacterales</taxon>
        <taxon>Roseobacteraceae</taxon>
        <taxon>Octadecabacter</taxon>
    </lineage>
</organism>
<feature type="compositionally biased region" description="Polar residues" evidence="1">
    <location>
        <begin position="147"/>
        <end position="156"/>
    </location>
</feature>
<feature type="region of interest" description="Disordered" evidence="1">
    <location>
        <begin position="147"/>
        <end position="175"/>
    </location>
</feature>
<name>A0ABS9D1S4_9RHOB</name>
<comment type="caution">
    <text evidence="3">The sequence shown here is derived from an EMBL/GenBank/DDBJ whole genome shotgun (WGS) entry which is preliminary data.</text>
</comment>
<evidence type="ECO:0000256" key="2">
    <source>
        <dbReference type="SAM" id="Phobius"/>
    </source>
</evidence>
<sequence>MKQIVQTPAPSPTLIYPIKITRILVDVAGSVRGNDTVVYTVMGADGGEAAFGTRQDGQITKMFAQVDQIYMEVGDVFEFDTSVAVAPKPTPPVQKPQPVEKVAAKPAGGAQRKRRSRLMSVDLWVLLIAVAVMAGVFLQSRSSDAPDQVVTQTQTVAPEPNRASETSQAVEPEDDSYSMTLCNRTDGDVFAAYVWRQNVDDPERTLRAWYTIKAGDCATTPRGSFGRFSDDYVYYRVENENNGHWSGNAESGFCISNAETFRVLSDDYNCIGDEDVRDFGEVQFTRDDPEYILNLN</sequence>
<keyword evidence="2" id="KW-0472">Membrane</keyword>
<proteinExistence type="predicted"/>
<keyword evidence="2" id="KW-1133">Transmembrane helix</keyword>
<dbReference type="InterPro" id="IPR009380">
    <property type="entry name" value="DUF1036"/>
</dbReference>
<keyword evidence="2" id="KW-0812">Transmembrane</keyword>
<dbReference type="EMBL" id="JAKGAQ010000007">
    <property type="protein sequence ID" value="MCF2872992.1"/>
    <property type="molecule type" value="Genomic_DNA"/>
</dbReference>
<evidence type="ECO:0000313" key="4">
    <source>
        <dbReference type="Proteomes" id="UP001200557"/>
    </source>
</evidence>
<protein>
    <submittedName>
        <fullName evidence="3">DUF1036 domain-containing protein</fullName>
    </submittedName>
</protein>
<evidence type="ECO:0000256" key="1">
    <source>
        <dbReference type="SAM" id="MobiDB-lite"/>
    </source>
</evidence>
<dbReference type="RefSeq" id="WP_235227322.1">
    <property type="nucleotide sequence ID" value="NZ_JAKGAQ010000007.1"/>
</dbReference>
<accession>A0ABS9D1S4</accession>
<feature type="transmembrane region" description="Helical" evidence="2">
    <location>
        <begin position="121"/>
        <end position="138"/>
    </location>
</feature>
<dbReference type="Proteomes" id="UP001200557">
    <property type="component" value="Unassembled WGS sequence"/>
</dbReference>
<feature type="region of interest" description="Disordered" evidence="1">
    <location>
        <begin position="88"/>
        <end position="111"/>
    </location>
</feature>
<evidence type="ECO:0000313" key="3">
    <source>
        <dbReference type="EMBL" id="MCF2872992.1"/>
    </source>
</evidence>
<keyword evidence="4" id="KW-1185">Reference proteome</keyword>
<dbReference type="Pfam" id="PF06282">
    <property type="entry name" value="DUF1036"/>
    <property type="match status" value="1"/>
</dbReference>
<gene>
    <name evidence="3" type="ORF">L0664_18155</name>
</gene>